<evidence type="ECO:0000313" key="3">
    <source>
        <dbReference type="Proteomes" id="UP000655225"/>
    </source>
</evidence>
<gene>
    <name evidence="2" type="ORF">HHK36_015579</name>
</gene>
<feature type="compositionally biased region" description="Low complexity" evidence="1">
    <location>
        <begin position="45"/>
        <end position="56"/>
    </location>
</feature>
<feature type="compositionally biased region" description="Basic and acidic residues" evidence="1">
    <location>
        <begin position="207"/>
        <end position="225"/>
    </location>
</feature>
<evidence type="ECO:0000313" key="2">
    <source>
        <dbReference type="EMBL" id="KAF8399709.1"/>
    </source>
</evidence>
<dbReference type="InterPro" id="IPR012442">
    <property type="entry name" value="DUF1645_plant"/>
</dbReference>
<reference evidence="2 3" key="1">
    <citation type="submission" date="2020-04" db="EMBL/GenBank/DDBJ databases">
        <title>Plant Genome Project.</title>
        <authorList>
            <person name="Zhang R.-G."/>
        </authorList>
    </citation>
    <scope>NUCLEOTIDE SEQUENCE [LARGE SCALE GENOMIC DNA]</scope>
    <source>
        <strain evidence="2">YNK0</strain>
        <tissue evidence="2">Leaf</tissue>
    </source>
</reference>
<sequence>MQASTVLFRSPSFNSYSSFDRCTEIGDNVSEESKSPVSGNETGVQSSNQQSQIQQNESDDDDFEFVLVSRDPDDSPISADDIFSNGQIRPIFPIFNRDLLLADGHDDFKPPKVSSLRLPLRKLFLEERDPPSSSSSEADELDGVPPGTYCVWTPKSVEASPGRCKKSNSTGSSRWWRFRDLLHRSNSDGKDAFVFLSPSSETSTKTNKREEKAEKAEVSKERRNSSETNVAGKVKAKGIAGETISAHEIHYVRNRALKEGVKRRSYLPYRQELVGLFGNGNGLSRNLHPPF</sequence>
<protein>
    <submittedName>
        <fullName evidence="2">Uncharacterized protein</fullName>
    </submittedName>
</protein>
<organism evidence="2 3">
    <name type="scientific">Tetracentron sinense</name>
    <name type="common">Spur-leaf</name>
    <dbReference type="NCBI Taxonomy" id="13715"/>
    <lineage>
        <taxon>Eukaryota</taxon>
        <taxon>Viridiplantae</taxon>
        <taxon>Streptophyta</taxon>
        <taxon>Embryophyta</taxon>
        <taxon>Tracheophyta</taxon>
        <taxon>Spermatophyta</taxon>
        <taxon>Magnoliopsida</taxon>
        <taxon>Trochodendrales</taxon>
        <taxon>Trochodendraceae</taxon>
        <taxon>Tetracentron</taxon>
    </lineage>
</organism>
<feature type="compositionally biased region" description="Polar residues" evidence="1">
    <location>
        <begin position="35"/>
        <end position="44"/>
    </location>
</feature>
<dbReference type="Proteomes" id="UP000655225">
    <property type="component" value="Unassembled WGS sequence"/>
</dbReference>
<dbReference type="OrthoDB" id="1111059at2759"/>
<evidence type="ECO:0000256" key="1">
    <source>
        <dbReference type="SAM" id="MobiDB-lite"/>
    </source>
</evidence>
<dbReference type="Pfam" id="PF07816">
    <property type="entry name" value="DUF1645"/>
    <property type="match status" value="1"/>
</dbReference>
<comment type="caution">
    <text evidence="2">The sequence shown here is derived from an EMBL/GenBank/DDBJ whole genome shotgun (WGS) entry which is preliminary data.</text>
</comment>
<dbReference type="PANTHER" id="PTHR33095:SF127">
    <property type="entry name" value="OS05G0578100 PROTEIN"/>
    <property type="match status" value="1"/>
</dbReference>
<dbReference type="EMBL" id="JABCRI010000010">
    <property type="protein sequence ID" value="KAF8399709.1"/>
    <property type="molecule type" value="Genomic_DNA"/>
</dbReference>
<dbReference type="AlphaFoldDB" id="A0A835DGW9"/>
<keyword evidence="3" id="KW-1185">Reference proteome</keyword>
<dbReference type="OMA" id="WSTKRWR"/>
<dbReference type="PANTHER" id="PTHR33095">
    <property type="entry name" value="OS07G0619500 PROTEIN"/>
    <property type="match status" value="1"/>
</dbReference>
<feature type="region of interest" description="Disordered" evidence="1">
    <location>
        <begin position="200"/>
        <end position="231"/>
    </location>
</feature>
<proteinExistence type="predicted"/>
<feature type="region of interest" description="Disordered" evidence="1">
    <location>
        <begin position="28"/>
        <end position="63"/>
    </location>
</feature>
<accession>A0A835DGW9</accession>
<name>A0A835DGW9_TETSI</name>